<evidence type="ECO:0000313" key="3">
    <source>
        <dbReference type="EMBL" id="TCL02937.1"/>
    </source>
</evidence>
<dbReference type="GO" id="GO:0016779">
    <property type="term" value="F:nucleotidyltransferase activity"/>
    <property type="evidence" value="ECO:0007669"/>
    <property type="project" value="UniProtKB-KW"/>
</dbReference>
<comment type="caution">
    <text evidence="3">The sequence shown here is derived from an EMBL/GenBank/DDBJ whole genome shotgun (WGS) entry which is preliminary data.</text>
</comment>
<keyword evidence="4" id="KW-1185">Reference proteome</keyword>
<keyword evidence="1" id="KW-0460">Magnesium</keyword>
<evidence type="ECO:0000313" key="4">
    <source>
        <dbReference type="Proteomes" id="UP000294555"/>
    </source>
</evidence>
<dbReference type="AlphaFoldDB" id="A0A4R1N8H5"/>
<evidence type="ECO:0000256" key="1">
    <source>
        <dbReference type="ARBA" id="ARBA00022842"/>
    </source>
</evidence>
<name>A0A4R1N8H5_9GAMM</name>
<keyword evidence="3" id="KW-0808">Transferase</keyword>
<reference evidence="3 4" key="1">
    <citation type="submission" date="2019-02" db="EMBL/GenBank/DDBJ databases">
        <title>Investigation of anaerobic lignin degradation for improved lignocellulosic biofuels.</title>
        <authorList>
            <person name="Deangelis K."/>
        </authorList>
    </citation>
    <scope>NUCLEOTIDE SEQUENCE [LARGE SCALE GENOMIC DNA]</scope>
    <source>
        <strain evidence="3 4">159R</strain>
    </source>
</reference>
<gene>
    <name evidence="3" type="ORF">EZJ58_0976</name>
</gene>
<dbReference type="Proteomes" id="UP000294555">
    <property type="component" value="Unassembled WGS sequence"/>
</dbReference>
<dbReference type="InterPro" id="IPR029044">
    <property type="entry name" value="Nucleotide-diphossugar_trans"/>
</dbReference>
<dbReference type="Pfam" id="PF12804">
    <property type="entry name" value="NTP_transf_3"/>
    <property type="match status" value="1"/>
</dbReference>
<dbReference type="InterPro" id="IPR025877">
    <property type="entry name" value="MobA-like_NTP_Trfase"/>
</dbReference>
<dbReference type="SUPFAM" id="SSF53448">
    <property type="entry name" value="Nucleotide-diphospho-sugar transferases"/>
    <property type="match status" value="1"/>
</dbReference>
<feature type="domain" description="MobA-like NTP transferase" evidence="2">
    <location>
        <begin position="7"/>
        <end position="165"/>
    </location>
</feature>
<accession>A0A4R1N8H5</accession>
<dbReference type="RefSeq" id="WP_165934113.1">
    <property type="nucleotide sequence ID" value="NZ_SJOI01000001.1"/>
</dbReference>
<organism evidence="3 4">
    <name type="scientific">Sodalis ligni</name>
    <dbReference type="NCBI Taxonomy" id="2697027"/>
    <lineage>
        <taxon>Bacteria</taxon>
        <taxon>Pseudomonadati</taxon>
        <taxon>Pseudomonadota</taxon>
        <taxon>Gammaproteobacteria</taxon>
        <taxon>Enterobacterales</taxon>
        <taxon>Bruguierivoracaceae</taxon>
        <taxon>Sodalis</taxon>
    </lineage>
</organism>
<sequence length="192" mass="20866">MTSPGILIAAAGLGNRYLAAGGQGLKLDQPVSDGISVFQQTLKNACDSGLPVHVVTRSSSGSIQAHCRFSGVPYICRDTRCLGETIAEGVRHNAGWEGWLIQLADMPFVPVGIYRLVADALEQHVSARPFYQRLPGHPVGFARQAKADLLRLRYAEGASSVLMRYPPYKIPVMDRGVIQDIDLPLPSIRNND</sequence>
<dbReference type="Gene3D" id="3.90.550.10">
    <property type="entry name" value="Spore Coat Polysaccharide Biosynthesis Protein SpsA, Chain A"/>
    <property type="match status" value="1"/>
</dbReference>
<evidence type="ECO:0000259" key="2">
    <source>
        <dbReference type="Pfam" id="PF12804"/>
    </source>
</evidence>
<protein>
    <submittedName>
        <fullName evidence="3">Molybdenum cofactor cytidylyltransferase</fullName>
    </submittedName>
</protein>
<keyword evidence="3" id="KW-0548">Nucleotidyltransferase</keyword>
<dbReference type="EMBL" id="SJOI01000001">
    <property type="protein sequence ID" value="TCL02937.1"/>
    <property type="molecule type" value="Genomic_DNA"/>
</dbReference>
<proteinExistence type="predicted"/>